<reference evidence="5" key="1">
    <citation type="submission" date="2022-01" db="EMBL/GenBank/DDBJ databases">
        <title>Genome Sequence Resource for Two Populations of Ditylenchus destructor, the Migratory Endoparasitic Phytonematode.</title>
        <authorList>
            <person name="Zhang H."/>
            <person name="Lin R."/>
            <person name="Xie B."/>
        </authorList>
    </citation>
    <scope>NUCLEOTIDE SEQUENCE</scope>
    <source>
        <strain evidence="5">BazhouSP</strain>
    </source>
</reference>
<evidence type="ECO:0000256" key="2">
    <source>
        <dbReference type="ARBA" id="ARBA00023163"/>
    </source>
</evidence>
<name>A0AAD4NCY6_9BILA</name>
<keyword evidence="2" id="KW-0804">Transcription</keyword>
<dbReference type="Proteomes" id="UP001201812">
    <property type="component" value="Unassembled WGS sequence"/>
</dbReference>
<dbReference type="GO" id="GO:0006383">
    <property type="term" value="P:transcription by RNA polymerase III"/>
    <property type="evidence" value="ECO:0007669"/>
    <property type="project" value="TreeGrafter"/>
</dbReference>
<dbReference type="InterPro" id="IPR001680">
    <property type="entry name" value="WD40_rpt"/>
</dbReference>
<sequence length="723" mass="81097">MTKNRIKLRVHDTELKENCTVKQSELISYISSVQSSRSDFYKNISDNNGSQLFPNFKLEMQTQWRKSKNTRYGLKRWLGTASIGMGVFTKGRRVLTETKVDITEPPRPRGRPKKGEKLKAKYRDRMKAEKRSYKETLDSEPFVQEELEPSELEIIPIFGAKTFEFENEQSSSGMENFQVADIGKELLSNNQDSRTGATSSHGPSKALFDAIKSRKRQKYSSQGLFCGGPISALRTCPRRTSKGEELVVISTFTDEKTLSFCDDAAYVQFWTYPSDLSTNAKLEFLLEIPNVSAVLCLCWCPIFIEPTKDDNVLGYLAVGTNTGKIIIYCVPKNLDSLQCIGQSSSDGVPLILNAEPVTILGQPNVLVRIPGNTDQEFFIRKTPKKVPQQSSDGVTFDAENLMDETNEISDEQKDTFTDVNDFPVLNVDWSPFSDGRFIAAATASGRILVWNMDSKEEPLVIYPAESSSPLVTIAWLNENHLCASFRNKLIRVFAVRGAGECIFEEETPRTCGSMVATCPSIFPGFVSYDTFILTLYDIQYTCCMYMALVSEEDSKNHLVIPTFNCHQVQAFRTSFCDMTGLSGSVGADGRLICALSGRLASHNQTDEHNFSIARTLLHLTSHYRKSINPTMEQANGNASSSKHVKQEVQDDIIEPSKQKLCVSHNDCCAHKWLEMRRWRKKIPDTVLDRRLESLTSFEFSRLTPGLTICGGEAGLVFIVPSVL</sequence>
<dbReference type="InterPro" id="IPR015943">
    <property type="entry name" value="WD40/YVTN_repeat-like_dom_sf"/>
</dbReference>
<dbReference type="EMBL" id="JAKKPZ010000003">
    <property type="protein sequence ID" value="KAI1723784.1"/>
    <property type="molecule type" value="Genomic_DNA"/>
</dbReference>
<dbReference type="PANTHER" id="PTHR15052:SF2">
    <property type="entry name" value="GENERAL TRANSCRIPTION FACTOR 3C POLYPEPTIDE 2"/>
    <property type="match status" value="1"/>
</dbReference>
<dbReference type="SMART" id="SM00320">
    <property type="entry name" value="WD40"/>
    <property type="match status" value="3"/>
</dbReference>
<dbReference type="GO" id="GO:0005634">
    <property type="term" value="C:nucleus"/>
    <property type="evidence" value="ECO:0007669"/>
    <property type="project" value="UniProtKB-SubCell"/>
</dbReference>
<accession>A0AAD4NCY6</accession>
<dbReference type="AlphaFoldDB" id="A0AAD4NCY6"/>
<gene>
    <name evidence="5" type="ORF">DdX_03959</name>
</gene>
<evidence type="ECO:0000313" key="5">
    <source>
        <dbReference type="EMBL" id="KAI1723784.1"/>
    </source>
</evidence>
<dbReference type="Gene3D" id="2.130.10.10">
    <property type="entry name" value="YVTN repeat-like/Quinoprotein amine dehydrogenase"/>
    <property type="match status" value="1"/>
</dbReference>
<evidence type="ECO:0000256" key="3">
    <source>
        <dbReference type="ARBA" id="ARBA00023242"/>
    </source>
</evidence>
<dbReference type="PANTHER" id="PTHR15052">
    <property type="entry name" value="RNA POLYMERASE III TRANSCRIPTION INITIATION FACTOR COMPLEX SUBUNIT"/>
    <property type="match status" value="1"/>
</dbReference>
<evidence type="ECO:0000313" key="6">
    <source>
        <dbReference type="Proteomes" id="UP001201812"/>
    </source>
</evidence>
<dbReference type="InterPro" id="IPR052416">
    <property type="entry name" value="GTF3C_component"/>
</dbReference>
<comment type="subcellular location">
    <subcellularLocation>
        <location evidence="1">Nucleus</location>
    </subcellularLocation>
</comment>
<organism evidence="5 6">
    <name type="scientific">Ditylenchus destructor</name>
    <dbReference type="NCBI Taxonomy" id="166010"/>
    <lineage>
        <taxon>Eukaryota</taxon>
        <taxon>Metazoa</taxon>
        <taxon>Ecdysozoa</taxon>
        <taxon>Nematoda</taxon>
        <taxon>Chromadorea</taxon>
        <taxon>Rhabditida</taxon>
        <taxon>Tylenchina</taxon>
        <taxon>Tylenchomorpha</taxon>
        <taxon>Sphaerularioidea</taxon>
        <taxon>Anguinidae</taxon>
        <taxon>Anguininae</taxon>
        <taxon>Ditylenchus</taxon>
    </lineage>
</organism>
<keyword evidence="6" id="KW-1185">Reference proteome</keyword>
<evidence type="ECO:0000256" key="1">
    <source>
        <dbReference type="ARBA" id="ARBA00004123"/>
    </source>
</evidence>
<dbReference type="GO" id="GO:0000127">
    <property type="term" value="C:transcription factor TFIIIC complex"/>
    <property type="evidence" value="ECO:0007669"/>
    <property type="project" value="TreeGrafter"/>
</dbReference>
<comment type="caution">
    <text evidence="5">The sequence shown here is derived from an EMBL/GenBank/DDBJ whole genome shotgun (WGS) entry which is preliminary data.</text>
</comment>
<evidence type="ECO:0000256" key="4">
    <source>
        <dbReference type="SAM" id="MobiDB-lite"/>
    </source>
</evidence>
<keyword evidence="3" id="KW-0539">Nucleus</keyword>
<proteinExistence type="predicted"/>
<feature type="region of interest" description="Disordered" evidence="4">
    <location>
        <begin position="102"/>
        <end position="133"/>
    </location>
</feature>
<dbReference type="SUPFAM" id="SSF50978">
    <property type="entry name" value="WD40 repeat-like"/>
    <property type="match status" value="1"/>
</dbReference>
<dbReference type="InterPro" id="IPR036322">
    <property type="entry name" value="WD40_repeat_dom_sf"/>
</dbReference>
<protein>
    <submittedName>
        <fullName evidence="5">Uncharacterized protein</fullName>
    </submittedName>
</protein>